<keyword evidence="4 9" id="KW-0597">Phosphoprotein</keyword>
<keyword evidence="11" id="KW-0472">Membrane</keyword>
<dbReference type="InterPro" id="IPR003594">
    <property type="entry name" value="HATPase_dom"/>
</dbReference>
<feature type="transmembrane region" description="Helical" evidence="11">
    <location>
        <begin position="12"/>
        <end position="35"/>
    </location>
</feature>
<evidence type="ECO:0000256" key="7">
    <source>
        <dbReference type="ARBA" id="ARBA00023012"/>
    </source>
</evidence>
<keyword evidence="7" id="KW-0902">Two-component regulatory system</keyword>
<name>A0A1T0CJY9_9GAMM</name>
<dbReference type="OrthoDB" id="9803176at2"/>
<dbReference type="SUPFAM" id="SSF55874">
    <property type="entry name" value="ATPase domain of HSP90 chaperone/DNA topoisomerase II/histidine kinase"/>
    <property type="match status" value="1"/>
</dbReference>
<organism evidence="14 15">
    <name type="scientific">Lwoffella lincolnii</name>
    <dbReference type="NCBI Taxonomy" id="90241"/>
    <lineage>
        <taxon>Bacteria</taxon>
        <taxon>Pseudomonadati</taxon>
        <taxon>Pseudomonadota</taxon>
        <taxon>Gammaproteobacteria</taxon>
        <taxon>Moraxellales</taxon>
        <taxon>Moraxellaceae</taxon>
        <taxon>Lwoffella</taxon>
    </lineage>
</organism>
<reference evidence="14 15" key="1">
    <citation type="submission" date="2017-02" db="EMBL/GenBank/DDBJ databases">
        <title>Draft genome sequence of Moraxella lincolnii CCUG 9405T type strain.</title>
        <authorList>
            <person name="Salva-Serra F."/>
            <person name="Engstrom-Jakobsson H."/>
            <person name="Thorell K."/>
            <person name="Jaen-Luchoro D."/>
            <person name="Gonzales-Siles L."/>
            <person name="Karlsson R."/>
            <person name="Yazdan S."/>
            <person name="Boulund F."/>
            <person name="Johnning A."/>
            <person name="Engstrand L."/>
            <person name="Kristiansson E."/>
            <person name="Moore E."/>
        </authorList>
    </citation>
    <scope>NUCLEOTIDE SEQUENCE [LARGE SCALE GENOMIC DNA]</scope>
    <source>
        <strain evidence="14 15">CCUG 9405</strain>
    </source>
</reference>
<feature type="coiled-coil region" evidence="10">
    <location>
        <begin position="445"/>
        <end position="472"/>
    </location>
</feature>
<dbReference type="SMART" id="SM00387">
    <property type="entry name" value="HATPase_c"/>
    <property type="match status" value="1"/>
</dbReference>
<evidence type="ECO:0000256" key="5">
    <source>
        <dbReference type="ARBA" id="ARBA00022679"/>
    </source>
</evidence>
<dbReference type="PANTHER" id="PTHR43395:SF10">
    <property type="entry name" value="CHEMOTAXIS PROTEIN CHEA"/>
    <property type="match status" value="1"/>
</dbReference>
<evidence type="ECO:0000256" key="11">
    <source>
        <dbReference type="SAM" id="Phobius"/>
    </source>
</evidence>
<evidence type="ECO:0000256" key="10">
    <source>
        <dbReference type="SAM" id="Coils"/>
    </source>
</evidence>
<dbReference type="InterPro" id="IPR036641">
    <property type="entry name" value="HPT_dom_sf"/>
</dbReference>
<dbReference type="InterPro" id="IPR005467">
    <property type="entry name" value="His_kinase_dom"/>
</dbReference>
<feature type="domain" description="Histidine kinase" evidence="12">
    <location>
        <begin position="615"/>
        <end position="749"/>
    </location>
</feature>
<evidence type="ECO:0000256" key="6">
    <source>
        <dbReference type="ARBA" id="ARBA00022777"/>
    </source>
</evidence>
<dbReference type="GO" id="GO:0000155">
    <property type="term" value="F:phosphorelay sensor kinase activity"/>
    <property type="evidence" value="ECO:0007669"/>
    <property type="project" value="UniProtKB-ARBA"/>
</dbReference>
<keyword evidence="6" id="KW-0418">Kinase</keyword>
<evidence type="ECO:0000256" key="9">
    <source>
        <dbReference type="PROSITE-ProRule" id="PRU00110"/>
    </source>
</evidence>
<sequence>MAKNNALNTGRYRGLIISIIIFLLLVASFLAFTIYSTEQLARYEALLNVADKVSIDEQVAIKHLFDLQNSQGEDINSPHYRTVSQGLKEASADISQNLDAILNAGVAIDFTGANEQMLHINDSQTLALAGESKAEWEKLKPKIDDFLAVSGDITKDSRTELAVAVEQAKTSSVVMTESFQDLNQHIRGIVFGLTKRIEIAQFLAIAVMVTYLVFFIFIALRRLRIADAETIEARRETEEIMETVNTGLFLLDKDLNIGNQHSKALKDIIGTDRIAGEKFDSILRGRISDKDLETTRQFIGQLYNPRVKTKLVNDLNPLNKVNLHSESEDGVSSRYLDFRFSRVYEGKDIARILVNVQDVSDAVLLEQRLEKERAQNDMQVEMLTTILNVSPALINDFINNTKAHIDKMNNILKNPGSSQFELEGKLKSLYREMHSLKGEASALKLHSFTKIATDAEDKLQALQNQNQLSGNDFLPLAVHLDDLLSLSQTIEALGERITASSGTNTIVTKSSQDTVTVEDITNNATNHTSTQTTANHLTQQQTDGMQSANVDIDFDEHHATQKSSSSIESYYKNFADDIAKRQGKQIEMHIEGFDAIDDMDMSNDTQSAIKEIALQLIRNAIVHGVETPEQRKLSFKTTTGVINMALAEQDDMIVLTVEDDGHGIDYDKIRQKLLSLGRHSEDEVKELSKQQLLSTLFSSGFTTKESADEDGGRGVGLDIIKSRTKELGGKLNVHSEYGRLTRFNVKLPK</sequence>
<evidence type="ECO:0000256" key="8">
    <source>
        <dbReference type="ARBA" id="ARBA00035100"/>
    </source>
</evidence>
<dbReference type="InterPro" id="IPR036890">
    <property type="entry name" value="HATPase_C_sf"/>
</dbReference>
<evidence type="ECO:0000256" key="3">
    <source>
        <dbReference type="ARBA" id="ARBA00021495"/>
    </source>
</evidence>
<dbReference type="RefSeq" id="WP_078306077.1">
    <property type="nucleotide sequence ID" value="NZ_MUYT01000001.1"/>
</dbReference>
<keyword evidence="11" id="KW-0812">Transmembrane</keyword>
<dbReference type="EC" id="2.7.13.3" evidence="2"/>
<dbReference type="SUPFAM" id="SSF47226">
    <property type="entry name" value="Histidine-containing phosphotransfer domain, HPT domain"/>
    <property type="match status" value="1"/>
</dbReference>
<gene>
    <name evidence="14" type="ORF">B0682_00080</name>
</gene>
<proteinExistence type="predicted"/>
<comment type="caution">
    <text evidence="14">The sequence shown here is derived from an EMBL/GenBank/DDBJ whole genome shotgun (WGS) entry which is preliminary data.</text>
</comment>
<evidence type="ECO:0000259" key="13">
    <source>
        <dbReference type="PROSITE" id="PS50894"/>
    </source>
</evidence>
<dbReference type="InterPro" id="IPR008207">
    <property type="entry name" value="Sig_transdc_His_kin_Hpt_dom"/>
</dbReference>
<dbReference type="STRING" id="90241.B0682_00080"/>
<evidence type="ECO:0000256" key="2">
    <source>
        <dbReference type="ARBA" id="ARBA00012438"/>
    </source>
</evidence>
<keyword evidence="15" id="KW-1185">Reference proteome</keyword>
<dbReference type="Pfam" id="PF02518">
    <property type="entry name" value="HATPase_c"/>
    <property type="match status" value="1"/>
</dbReference>
<comment type="catalytic activity">
    <reaction evidence="1">
        <text>ATP + protein L-histidine = ADP + protein N-phospho-L-histidine.</text>
        <dbReference type="EC" id="2.7.13.3"/>
    </reaction>
</comment>
<dbReference type="FunFam" id="3.30.565.10:FF:000016">
    <property type="entry name" value="Chemotaxis protein CheA, putative"/>
    <property type="match status" value="1"/>
</dbReference>
<dbReference type="Gene3D" id="3.30.450.20">
    <property type="entry name" value="PAS domain"/>
    <property type="match status" value="1"/>
</dbReference>
<feature type="modified residue" description="Phosphohistidine" evidence="9">
    <location>
        <position position="434"/>
    </location>
</feature>
<dbReference type="AlphaFoldDB" id="A0A1T0CJY9"/>
<dbReference type="PROSITE" id="PS50894">
    <property type="entry name" value="HPT"/>
    <property type="match status" value="1"/>
</dbReference>
<evidence type="ECO:0000313" key="15">
    <source>
        <dbReference type="Proteomes" id="UP000191094"/>
    </source>
</evidence>
<evidence type="ECO:0000256" key="1">
    <source>
        <dbReference type="ARBA" id="ARBA00000085"/>
    </source>
</evidence>
<dbReference type="Gene3D" id="3.30.565.10">
    <property type="entry name" value="Histidine kinase-like ATPase, C-terminal domain"/>
    <property type="match status" value="1"/>
</dbReference>
<keyword evidence="10" id="KW-0175">Coiled coil</keyword>
<dbReference type="Pfam" id="PF01627">
    <property type="entry name" value="Hpt"/>
    <property type="match status" value="1"/>
</dbReference>
<dbReference type="InterPro" id="IPR004358">
    <property type="entry name" value="Sig_transdc_His_kin-like_C"/>
</dbReference>
<protein>
    <recommendedName>
        <fullName evidence="3">Chemotaxis protein CheA</fullName>
        <ecNumber evidence="2">2.7.13.3</ecNumber>
    </recommendedName>
</protein>
<dbReference type="InterPro" id="IPR051315">
    <property type="entry name" value="Bact_Chemotaxis_CheA"/>
</dbReference>
<keyword evidence="11" id="KW-1133">Transmembrane helix</keyword>
<dbReference type="PROSITE" id="PS50109">
    <property type="entry name" value="HIS_KIN"/>
    <property type="match status" value="1"/>
</dbReference>
<feature type="domain" description="HPt" evidence="13">
    <location>
        <begin position="386"/>
        <end position="500"/>
    </location>
</feature>
<evidence type="ECO:0000256" key="4">
    <source>
        <dbReference type="ARBA" id="ARBA00022553"/>
    </source>
</evidence>
<dbReference type="PRINTS" id="PR00344">
    <property type="entry name" value="BCTRLSENSOR"/>
</dbReference>
<evidence type="ECO:0000259" key="12">
    <source>
        <dbReference type="PROSITE" id="PS50109"/>
    </source>
</evidence>
<evidence type="ECO:0000313" key="14">
    <source>
        <dbReference type="EMBL" id="OOS22672.1"/>
    </source>
</evidence>
<keyword evidence="5" id="KW-0808">Transferase</keyword>
<feature type="transmembrane region" description="Helical" evidence="11">
    <location>
        <begin position="199"/>
        <end position="220"/>
    </location>
</feature>
<comment type="function">
    <text evidence="8">Involved in the transmission of sensory signals from the chemoreceptors to the flagellar motors. CheA is autophosphorylated; it can transfer its phosphate group to either CheB or CheY.</text>
</comment>
<dbReference type="EMBL" id="MUYT01000001">
    <property type="protein sequence ID" value="OOS22672.1"/>
    <property type="molecule type" value="Genomic_DNA"/>
</dbReference>
<accession>A0A1T0CJY9</accession>
<dbReference type="PANTHER" id="PTHR43395">
    <property type="entry name" value="SENSOR HISTIDINE KINASE CHEA"/>
    <property type="match status" value="1"/>
</dbReference>
<dbReference type="Proteomes" id="UP000191094">
    <property type="component" value="Unassembled WGS sequence"/>
</dbReference>
<dbReference type="Gene3D" id="1.20.120.160">
    <property type="entry name" value="HPT domain"/>
    <property type="match status" value="1"/>
</dbReference>